<sequence length="1134" mass="129318">MIFSFIIFITFWIFSKCSTKNICLATDGSKFNECESYYTRNNLLSTANFTKILEDYVKTISERNITIWLKGSFLLDVRLKIFNNRIVNFIDLYMVRGSFTLHDIRNITLTISMIEVTFNGNFYDNQTSLNISSPEIKSSSKVAYLKSLTSRITNIPFTQVYTDLLIFHKLYAGNITLNDNNIISISDHLLEFPSNNLNIIIESCENLNLTNNMTENTFISNVLINNTKIIRLQGNEFINIIPLIIHNCISLITGIKYLSPLSFTFSENVNYNLILQKSVIIRGGMHLPFGSNISIDTSENDLTTRVSADIDSISLNNGTINFESSWIDLIVYSFTFHTVQIPIIPCVGSGGISTIIANNILYAGNDSLVFDTLIVQFDVSGILSDKKLSILMSQEWNLLSFKSFSEKVPSSNSISKVKFLKDIYGFGGEYNIFNVKSEITDDFTIIANVSSYYTIPLLLEIFYETKISELIPPETKKVNLTLNQCTKIDLTCLQTHNLIITFNNRSTLDELKMDDYNENNPSVHHIIFDNTYFRDGNYIMNAKKLTFTDEIVIGRNDKIKLNIPPNCEIHANFYHMGNIIPLVNGDIPYAHIYREGSRLLDIQKDYYYFGTYDMISHAKLPNVVFHMDMSTYKKEDELVFNLKTSNSDINNVCLIFESDYYDQNITVSLVQLSEVKTAGNIEVDFGNFTKYNVIDYNSNPKRPFLSFKGTISDIINVNVTNGSKFCACSGQSCDYCEENTNKVSYEEMDEKIKTFSEYNQVYIYVVGNEDGKSPRLSFDSIENKDATIFGIGNNPKIRIDCSKNQYDHANTVIKFRNITVVHDSGDKFEVSNLEFDENCIIDQSFKDIPLISNIINCSVTQLDFKSIFAYNSFTINGDLSSVSFEAYVSFAKSCRFYCKLPSLATFQGANLVIGKLKFNLANSIPYFICADCTLTGDHGCLDDLYTNATINLLNCKTLRFNGTWEKVRIPNYFSIDVIIEGLTLFLDSENIPLGFKDMYDFKIFLGSQKVSIFGELASYSGSNFTIDTSIKDRVNFHVEQINILYNSNYLDIILKSSNIDLIIDTFVHFYSLKTINTYFNILVDLDGYNTIRINNPCLDASSDPICFTIHMNFYGFPDDQRIYNYFGQNITFFE</sequence>
<proteinExistence type="predicted"/>
<keyword evidence="1" id="KW-0732">Signal</keyword>
<keyword evidence="3" id="KW-1185">Reference proteome</keyword>
<comment type="caution">
    <text evidence="2">The sequence shown here is derived from an EMBL/GenBank/DDBJ whole genome shotgun (WGS) entry which is preliminary data.</text>
</comment>
<reference evidence="2 3" key="1">
    <citation type="submission" date="2024-04" db="EMBL/GenBank/DDBJ databases">
        <title>Tritrichomonas musculus Genome.</title>
        <authorList>
            <person name="Alves-Ferreira E."/>
            <person name="Grigg M."/>
            <person name="Lorenzi H."/>
            <person name="Galac M."/>
        </authorList>
    </citation>
    <scope>NUCLEOTIDE SEQUENCE [LARGE SCALE GENOMIC DNA]</scope>
    <source>
        <strain evidence="2 3">EAF2021</strain>
    </source>
</reference>
<protein>
    <submittedName>
        <fullName evidence="2">Uncharacterized protein</fullName>
    </submittedName>
</protein>
<feature type="signal peptide" evidence="1">
    <location>
        <begin position="1"/>
        <end position="19"/>
    </location>
</feature>
<organism evidence="2 3">
    <name type="scientific">Tritrichomonas musculus</name>
    <dbReference type="NCBI Taxonomy" id="1915356"/>
    <lineage>
        <taxon>Eukaryota</taxon>
        <taxon>Metamonada</taxon>
        <taxon>Parabasalia</taxon>
        <taxon>Tritrichomonadida</taxon>
        <taxon>Tritrichomonadidae</taxon>
        <taxon>Tritrichomonas</taxon>
    </lineage>
</organism>
<dbReference type="Proteomes" id="UP001470230">
    <property type="component" value="Unassembled WGS sequence"/>
</dbReference>
<name>A0ABR2IY37_9EUKA</name>
<evidence type="ECO:0000256" key="1">
    <source>
        <dbReference type="SAM" id="SignalP"/>
    </source>
</evidence>
<accession>A0ABR2IY37</accession>
<feature type="chain" id="PRO_5045163841" evidence="1">
    <location>
        <begin position="20"/>
        <end position="1134"/>
    </location>
</feature>
<dbReference type="EMBL" id="JAPFFF010000014">
    <property type="protein sequence ID" value="KAK8870257.1"/>
    <property type="molecule type" value="Genomic_DNA"/>
</dbReference>
<evidence type="ECO:0000313" key="2">
    <source>
        <dbReference type="EMBL" id="KAK8870257.1"/>
    </source>
</evidence>
<gene>
    <name evidence="2" type="ORF">M9Y10_008134</name>
</gene>
<evidence type="ECO:0000313" key="3">
    <source>
        <dbReference type="Proteomes" id="UP001470230"/>
    </source>
</evidence>